<organism evidence="2 3">
    <name type="scientific">Nocardioides cavernaquae</name>
    <dbReference type="NCBI Taxonomy" id="2321396"/>
    <lineage>
        <taxon>Bacteria</taxon>
        <taxon>Bacillati</taxon>
        <taxon>Actinomycetota</taxon>
        <taxon>Actinomycetes</taxon>
        <taxon>Propionibacteriales</taxon>
        <taxon>Nocardioidaceae</taxon>
        <taxon>Nocardioides</taxon>
    </lineage>
</organism>
<dbReference type="NCBIfam" id="TIGR02032">
    <property type="entry name" value="GG-red-SF"/>
    <property type="match status" value="1"/>
</dbReference>
<reference evidence="3" key="1">
    <citation type="submission" date="2018-09" db="EMBL/GenBank/DDBJ databases">
        <authorList>
            <person name="Zhu H."/>
        </authorList>
    </citation>
    <scope>NUCLEOTIDE SEQUENCE [LARGE SCALE GENOMIC DNA]</scope>
    <source>
        <strain evidence="3">K1W22B-1</strain>
    </source>
</reference>
<proteinExistence type="predicted"/>
<dbReference type="OrthoDB" id="9795712at2"/>
<dbReference type="Pfam" id="PF01494">
    <property type="entry name" value="FAD_binding_3"/>
    <property type="match status" value="1"/>
</dbReference>
<dbReference type="Proteomes" id="UP000276542">
    <property type="component" value="Unassembled WGS sequence"/>
</dbReference>
<dbReference type="InterPro" id="IPR050407">
    <property type="entry name" value="Geranylgeranyl_reductase"/>
</dbReference>
<dbReference type="InterPro" id="IPR036188">
    <property type="entry name" value="FAD/NAD-bd_sf"/>
</dbReference>
<dbReference type="PRINTS" id="PR00420">
    <property type="entry name" value="RNGMNOXGNASE"/>
</dbReference>
<comment type="caution">
    <text evidence="2">The sequence shown here is derived from an EMBL/GenBank/DDBJ whole genome shotgun (WGS) entry which is preliminary data.</text>
</comment>
<dbReference type="InterPro" id="IPR002938">
    <property type="entry name" value="FAD-bd"/>
</dbReference>
<dbReference type="InterPro" id="IPR011777">
    <property type="entry name" value="Geranylgeranyl_Rdtase_fam"/>
</dbReference>
<dbReference type="EMBL" id="QYRP01000002">
    <property type="protein sequence ID" value="RJS46137.1"/>
    <property type="molecule type" value="Genomic_DNA"/>
</dbReference>
<accession>A0A3A5HE03</accession>
<dbReference type="PANTHER" id="PTHR42685:SF22">
    <property type="entry name" value="CONDITIONED MEDIUM FACTOR RECEPTOR 1"/>
    <property type="match status" value="1"/>
</dbReference>
<gene>
    <name evidence="2" type="ORF">D4739_07870</name>
</gene>
<evidence type="ECO:0000313" key="2">
    <source>
        <dbReference type="EMBL" id="RJS46137.1"/>
    </source>
</evidence>
<keyword evidence="3" id="KW-1185">Reference proteome</keyword>
<dbReference type="Gene3D" id="3.50.50.60">
    <property type="entry name" value="FAD/NAD(P)-binding domain"/>
    <property type="match status" value="1"/>
</dbReference>
<dbReference type="PANTHER" id="PTHR42685">
    <property type="entry name" value="GERANYLGERANYL DIPHOSPHATE REDUCTASE"/>
    <property type="match status" value="1"/>
</dbReference>
<dbReference type="AlphaFoldDB" id="A0A3A5HE03"/>
<protein>
    <submittedName>
        <fullName evidence="2">Geranylgeranyl reductase family protein</fullName>
    </submittedName>
</protein>
<name>A0A3A5HE03_9ACTN</name>
<evidence type="ECO:0000259" key="1">
    <source>
        <dbReference type="Pfam" id="PF01494"/>
    </source>
</evidence>
<feature type="domain" description="FAD-binding" evidence="1">
    <location>
        <begin position="21"/>
        <end position="356"/>
    </location>
</feature>
<evidence type="ECO:0000313" key="3">
    <source>
        <dbReference type="Proteomes" id="UP000276542"/>
    </source>
</evidence>
<sequence length="446" mass="47668">MTSPADALFGLGDAGAASDREAQVIVVGAGPAGAAVAHHLAAAGVDVLLLEKAAFPRDKVCGDGLTPRAVKQLIGMGFDLDQPGWQKNKGLRILGAGHRIELPWPELASFPSFGMVRPRMELDELLARHAQKAGARLLERTAVTGPVLDTSGRVVGVTARPLDENGRRIPGSAGEEVTYRAPIVVACDGVSSRLATSLGITRRENRPMAVAARAYYKTPMHDDAWMESWLELWDGPVGASNQLPGYGWIFPCGDGTANVGLGILDSSKMFQDFNPKDAMRKWLANTPEELGFRDENLVGEIRSAALPMGFNRKPHYSRGLLLVGDSGGMVNPFNGEGIDYALEAGHMAADIIVQALARPSGVSRERVLEGYAAALDAAYGGYFTLGRGFAKLIGSPTFMKFATKHGLPRPALMRFSLKLMANLTDPRDGDAHDRIINAFSKVAPDA</sequence>
<dbReference type="GO" id="GO:0071949">
    <property type="term" value="F:FAD binding"/>
    <property type="evidence" value="ECO:0007669"/>
    <property type="project" value="InterPro"/>
</dbReference>
<dbReference type="SUPFAM" id="SSF51905">
    <property type="entry name" value="FAD/NAD(P)-binding domain"/>
    <property type="match status" value="1"/>
</dbReference>
<dbReference type="RefSeq" id="WP_120060048.1">
    <property type="nucleotide sequence ID" value="NZ_QYRP01000002.1"/>
</dbReference>
<dbReference type="GO" id="GO:0016628">
    <property type="term" value="F:oxidoreductase activity, acting on the CH-CH group of donors, NAD or NADP as acceptor"/>
    <property type="evidence" value="ECO:0007669"/>
    <property type="project" value="InterPro"/>
</dbReference>